<dbReference type="InterPro" id="IPR001460">
    <property type="entry name" value="PCN-bd_Tpept"/>
</dbReference>
<evidence type="ECO:0000259" key="2">
    <source>
        <dbReference type="Pfam" id="PF00905"/>
    </source>
</evidence>
<dbReference type="InterPro" id="IPR054120">
    <property type="entry name" value="PBPA_dimer"/>
</dbReference>
<evidence type="ECO:0000313" key="4">
    <source>
        <dbReference type="EMBL" id="MDT9593040.1"/>
    </source>
</evidence>
<feature type="domain" description="Penicillin-binding protein transpeptidase" evidence="2">
    <location>
        <begin position="160"/>
        <end position="481"/>
    </location>
</feature>
<organism evidence="4 5">
    <name type="scientific">Nocardioides imazamoxiresistens</name>
    <dbReference type="NCBI Taxonomy" id="3231893"/>
    <lineage>
        <taxon>Bacteria</taxon>
        <taxon>Bacillati</taxon>
        <taxon>Actinomycetota</taxon>
        <taxon>Actinomycetes</taxon>
        <taxon>Propionibacteriales</taxon>
        <taxon>Nocardioidaceae</taxon>
        <taxon>Nocardioides</taxon>
    </lineage>
</organism>
<comment type="caution">
    <text evidence="4">The sequence shown here is derived from an EMBL/GenBank/DDBJ whole genome shotgun (WGS) entry which is preliminary data.</text>
</comment>
<dbReference type="EMBL" id="JAVYII010000003">
    <property type="protein sequence ID" value="MDT9593040.1"/>
    <property type="molecule type" value="Genomic_DNA"/>
</dbReference>
<reference evidence="4 5" key="1">
    <citation type="submission" date="2023-08" db="EMBL/GenBank/DDBJ databases">
        <title>Nocardioides seae sp. nov., a bacterium isolated from a soil.</title>
        <authorList>
            <person name="Wang X."/>
        </authorList>
    </citation>
    <scope>NUCLEOTIDE SEQUENCE [LARGE SCALE GENOMIC DNA]</scope>
    <source>
        <strain evidence="4 5">YZH12</strain>
    </source>
</reference>
<name>A0ABU3PWB3_9ACTN</name>
<evidence type="ECO:0000256" key="1">
    <source>
        <dbReference type="SAM" id="SignalP"/>
    </source>
</evidence>
<protein>
    <submittedName>
        <fullName evidence="4">Penicillin-binding protein 2</fullName>
    </submittedName>
</protein>
<dbReference type="PANTHER" id="PTHR30627:SF24">
    <property type="entry name" value="PENICILLIN-BINDING PROTEIN 4B"/>
    <property type="match status" value="1"/>
</dbReference>
<evidence type="ECO:0000313" key="5">
    <source>
        <dbReference type="Proteomes" id="UP001268542"/>
    </source>
</evidence>
<dbReference type="Pfam" id="PF21922">
    <property type="entry name" value="PBP_dimer_2"/>
    <property type="match status" value="1"/>
</dbReference>
<dbReference type="Gene3D" id="3.40.710.10">
    <property type="entry name" value="DD-peptidase/beta-lactamase superfamily"/>
    <property type="match status" value="1"/>
</dbReference>
<dbReference type="SUPFAM" id="SSF56601">
    <property type="entry name" value="beta-lactamase/transpeptidase-like"/>
    <property type="match status" value="1"/>
</dbReference>
<dbReference type="InterPro" id="IPR050515">
    <property type="entry name" value="Beta-lactam/transpept"/>
</dbReference>
<gene>
    <name evidence="4" type="ORF">RDV89_08170</name>
</gene>
<dbReference type="Pfam" id="PF00905">
    <property type="entry name" value="Transpeptidase"/>
    <property type="match status" value="1"/>
</dbReference>
<keyword evidence="1" id="KW-0732">Signal</keyword>
<feature type="signal peptide" evidence="1">
    <location>
        <begin position="1"/>
        <end position="23"/>
    </location>
</feature>
<accession>A0ABU3PWB3</accession>
<feature type="chain" id="PRO_5047101344" evidence="1">
    <location>
        <begin position="24"/>
        <end position="489"/>
    </location>
</feature>
<feature type="domain" description="Penicillin binding protein A dimerisation" evidence="3">
    <location>
        <begin position="52"/>
        <end position="133"/>
    </location>
</feature>
<sequence length="489" mass="52246">MNKPIRTVSVFCLILFVALLAQATNVQFFQAGGYYDRADNRRVLETRFAAERGSILAGDLEVAVSEPVDDRYQYQRTYPYPQQYAHLTGWFYYGNQTRLERSQNSLLSGDDPSLFINQLSDLIDNRTPAGSDVRLTIDPGVQQVAYEQLSALAGGGDVQGAVVALRPTTGEVLASVSLPSYNPNDLALRDVGQVQENYEILDTAEARPLTNRATETTLPPGSTFKLVTAAAYLEDNPDITADSQVPGGDSYQLPGTRTSIANGGRACGDSTVSLTQAMENSCNTTFLQLAVDVGQEDMTRTAEAFGFNETPIEDYPGAVASAYPDNEGDDALAVSGIGQRDVRATPLEMAMVVGAIANDGVLMQPYLIDQVRSPNGDVVERTDPEEIGEATSPRTAEVLQDLLVNTVNDGTASQARIEGVTVGGKTGTAENCEDCRPYAWFVSFAERDGEQVAVAVMLQNVPENVTISGGGLGGPIARAVMAEALGVGD</sequence>
<dbReference type="RefSeq" id="WP_315732467.1">
    <property type="nucleotide sequence ID" value="NZ_JAVYII010000003.1"/>
</dbReference>
<dbReference type="Gene3D" id="3.90.1310.10">
    <property type="entry name" value="Penicillin-binding protein 2a (Domain 2)"/>
    <property type="match status" value="1"/>
</dbReference>
<proteinExistence type="predicted"/>
<dbReference type="PANTHER" id="PTHR30627">
    <property type="entry name" value="PEPTIDOGLYCAN D,D-TRANSPEPTIDASE"/>
    <property type="match status" value="1"/>
</dbReference>
<dbReference type="Proteomes" id="UP001268542">
    <property type="component" value="Unassembled WGS sequence"/>
</dbReference>
<keyword evidence="5" id="KW-1185">Reference proteome</keyword>
<dbReference type="InterPro" id="IPR012338">
    <property type="entry name" value="Beta-lactam/transpept-like"/>
</dbReference>
<evidence type="ECO:0000259" key="3">
    <source>
        <dbReference type="Pfam" id="PF21922"/>
    </source>
</evidence>